<sequence>MMNRFFIHSLICAITVMGSCLAANRAMAQGQGTAIDKIVAKVDKHIVLLSELEASYLQQLSNGGQSGENVKCEILQGLVVNKVLLAKAEIDSVIVDDKRVDSELDRRMQYYEMQFGSREKIEQAYGKSVEQLKTELRKALQEQMTAQQMQDEITKNVKITPSEVKKFFNSIPKDSIPYFPTEVEVGHIVKTATVSKAQKAQTRAKLNEIRERIVTGGEDFEALAKVHSDDPGSGANGGNLGYSKRGAMVPQFEAAALKLKPGEISQVIESEFGFHIIQLIDRRGNEYNSRHILIRPSYAEVDLTEAQNYLDSLRTRILNDSISFAKAAKEYSDDKMTSSSGGLFVDPNSNSTKIFAENLDPVVYMTIDTMQVGNITTPIAYRTDDGKSAMRIVYYKTKINPHYANLRDDWQKIYNAALGEKKNKIINEWFIKARNDVSIIVDDEYDKCNLVDNMQ</sequence>
<feature type="domain" description="PpiC" evidence="4">
    <location>
        <begin position="284"/>
        <end position="379"/>
    </location>
</feature>
<evidence type="ECO:0000313" key="5">
    <source>
        <dbReference type="EMBL" id="MDO1448559.1"/>
    </source>
</evidence>
<evidence type="ECO:0000313" key="6">
    <source>
        <dbReference type="Proteomes" id="UP001168528"/>
    </source>
</evidence>
<dbReference type="Pfam" id="PF00639">
    <property type="entry name" value="Rotamase"/>
    <property type="match status" value="2"/>
</dbReference>
<dbReference type="PANTHER" id="PTHR47637">
    <property type="entry name" value="CHAPERONE SURA"/>
    <property type="match status" value="1"/>
</dbReference>
<feature type="signal peptide" evidence="3">
    <location>
        <begin position="1"/>
        <end position="22"/>
    </location>
</feature>
<dbReference type="EMBL" id="JAUKPO010000012">
    <property type="protein sequence ID" value="MDO1448559.1"/>
    <property type="molecule type" value="Genomic_DNA"/>
</dbReference>
<dbReference type="PROSITE" id="PS50198">
    <property type="entry name" value="PPIC_PPIASE_2"/>
    <property type="match status" value="2"/>
</dbReference>
<evidence type="ECO:0000259" key="4">
    <source>
        <dbReference type="PROSITE" id="PS50198"/>
    </source>
</evidence>
<dbReference type="Gene3D" id="1.10.4030.10">
    <property type="entry name" value="Porin chaperone SurA, peptide-binding domain"/>
    <property type="match status" value="1"/>
</dbReference>
<dbReference type="EC" id="5.2.1.8" evidence="5"/>
<evidence type="ECO:0000256" key="2">
    <source>
        <dbReference type="PROSITE-ProRule" id="PRU00278"/>
    </source>
</evidence>
<keyword evidence="6" id="KW-1185">Reference proteome</keyword>
<accession>A0ABT8R8Z7</accession>
<reference evidence="5" key="1">
    <citation type="submission" date="2023-07" db="EMBL/GenBank/DDBJ databases">
        <title>The genome sequence of Rhodocytophaga aerolata KACC 12507.</title>
        <authorList>
            <person name="Zhang X."/>
        </authorList>
    </citation>
    <scope>NUCLEOTIDE SEQUENCE</scope>
    <source>
        <strain evidence="5">KACC 12507</strain>
    </source>
</reference>
<dbReference type="InterPro" id="IPR046357">
    <property type="entry name" value="PPIase_dom_sf"/>
</dbReference>
<name>A0ABT8R8Z7_9BACT</name>
<dbReference type="SUPFAM" id="SSF109998">
    <property type="entry name" value="Triger factor/SurA peptide-binding domain-like"/>
    <property type="match status" value="1"/>
</dbReference>
<dbReference type="Gene3D" id="3.10.50.40">
    <property type="match status" value="2"/>
</dbReference>
<keyword evidence="2 5" id="KW-0413">Isomerase</keyword>
<organism evidence="5 6">
    <name type="scientific">Rhodocytophaga aerolata</name>
    <dbReference type="NCBI Taxonomy" id="455078"/>
    <lineage>
        <taxon>Bacteria</taxon>
        <taxon>Pseudomonadati</taxon>
        <taxon>Bacteroidota</taxon>
        <taxon>Cytophagia</taxon>
        <taxon>Cytophagales</taxon>
        <taxon>Rhodocytophagaceae</taxon>
        <taxon>Rhodocytophaga</taxon>
    </lineage>
</organism>
<dbReference type="GO" id="GO:0003755">
    <property type="term" value="F:peptidyl-prolyl cis-trans isomerase activity"/>
    <property type="evidence" value="ECO:0007669"/>
    <property type="project" value="UniProtKB-EC"/>
</dbReference>
<dbReference type="PROSITE" id="PS01096">
    <property type="entry name" value="PPIC_PPIASE_1"/>
    <property type="match status" value="1"/>
</dbReference>
<dbReference type="InterPro" id="IPR000297">
    <property type="entry name" value="PPIase_PpiC"/>
</dbReference>
<keyword evidence="1 3" id="KW-0732">Signal</keyword>
<proteinExistence type="predicted"/>
<dbReference type="RefSeq" id="WP_302039360.1">
    <property type="nucleotide sequence ID" value="NZ_JAUKPO010000012.1"/>
</dbReference>
<dbReference type="InterPro" id="IPR027304">
    <property type="entry name" value="Trigger_fact/SurA_dom_sf"/>
</dbReference>
<evidence type="ECO:0000256" key="1">
    <source>
        <dbReference type="ARBA" id="ARBA00022729"/>
    </source>
</evidence>
<evidence type="ECO:0000256" key="3">
    <source>
        <dbReference type="SAM" id="SignalP"/>
    </source>
</evidence>
<gene>
    <name evidence="5" type="ORF">Q0590_19940</name>
</gene>
<dbReference type="InterPro" id="IPR023058">
    <property type="entry name" value="PPIase_PpiC_CS"/>
</dbReference>
<comment type="caution">
    <text evidence="5">The sequence shown here is derived from an EMBL/GenBank/DDBJ whole genome shotgun (WGS) entry which is preliminary data.</text>
</comment>
<dbReference type="PANTHER" id="PTHR47637:SF1">
    <property type="entry name" value="CHAPERONE SURA"/>
    <property type="match status" value="1"/>
</dbReference>
<dbReference type="Proteomes" id="UP001168528">
    <property type="component" value="Unassembled WGS sequence"/>
</dbReference>
<feature type="chain" id="PRO_5047374300" evidence="3">
    <location>
        <begin position="23"/>
        <end position="455"/>
    </location>
</feature>
<feature type="domain" description="PpiC" evidence="4">
    <location>
        <begin position="180"/>
        <end position="281"/>
    </location>
</feature>
<dbReference type="SUPFAM" id="SSF54534">
    <property type="entry name" value="FKBP-like"/>
    <property type="match status" value="2"/>
</dbReference>
<protein>
    <submittedName>
        <fullName evidence="5">Peptidylprolyl isomerase</fullName>
        <ecNumber evidence="5">5.2.1.8</ecNumber>
    </submittedName>
</protein>
<keyword evidence="2" id="KW-0697">Rotamase</keyword>
<dbReference type="PROSITE" id="PS51257">
    <property type="entry name" value="PROKAR_LIPOPROTEIN"/>
    <property type="match status" value="1"/>
</dbReference>
<dbReference type="InterPro" id="IPR050280">
    <property type="entry name" value="OMP_Chaperone_SurA"/>
</dbReference>